<dbReference type="STRING" id="235985.SAMN05414137_13952"/>
<dbReference type="AlphaFoldDB" id="A0A1H8A3A4"/>
<dbReference type="eggNOG" id="ENOG5031FNW">
    <property type="taxonomic scope" value="Bacteria"/>
</dbReference>
<proteinExistence type="predicted"/>
<feature type="transmembrane region" description="Helical" evidence="2">
    <location>
        <begin position="42"/>
        <end position="66"/>
    </location>
</feature>
<evidence type="ECO:0000313" key="4">
    <source>
        <dbReference type="Proteomes" id="UP000183015"/>
    </source>
</evidence>
<reference evidence="4" key="1">
    <citation type="submission" date="2016-10" db="EMBL/GenBank/DDBJ databases">
        <authorList>
            <person name="Varghese N."/>
        </authorList>
    </citation>
    <scope>NUCLEOTIDE SEQUENCE [LARGE SCALE GENOMIC DNA]</scope>
    <source>
        <strain evidence="4">DSM 45096 / BCRC 16803 / CGMCC 4.1857 / CIP 109030 / JCM 12277 / KCTC 19219 / NBRC 100920 / 33214</strain>
    </source>
</reference>
<organism evidence="3 4">
    <name type="scientific">Streptacidiphilus jiangxiensis</name>
    <dbReference type="NCBI Taxonomy" id="235985"/>
    <lineage>
        <taxon>Bacteria</taxon>
        <taxon>Bacillati</taxon>
        <taxon>Actinomycetota</taxon>
        <taxon>Actinomycetes</taxon>
        <taxon>Kitasatosporales</taxon>
        <taxon>Streptomycetaceae</taxon>
        <taxon>Streptacidiphilus</taxon>
    </lineage>
</organism>
<sequence>MSDPIHDTLGDRLRLLGAQTPAPTLPAAEVRRRADRRRRRRYALGATAAVTAAAAVALCLALPSVLHPVRGQQAPAAPDASTVSASPHPRPAGAYTVTSTESTPIGAGAVAEILASCLGSDASQYHPVLAVRAPVAGQDEDGVVVALNSANQYVQCETKGRKGTSQDSPATFINDRLWGTGHLIEYFDSTGEPATGGQYLTLGAGHYAPGVAKVTISFGTDPTQYPAAMAGGAFAYTIALSSGT</sequence>
<evidence type="ECO:0000256" key="1">
    <source>
        <dbReference type="SAM" id="MobiDB-lite"/>
    </source>
</evidence>
<dbReference type="EMBL" id="FOAZ01000039">
    <property type="protein sequence ID" value="SEM64027.1"/>
    <property type="molecule type" value="Genomic_DNA"/>
</dbReference>
<keyword evidence="2" id="KW-0472">Membrane</keyword>
<dbReference type="Proteomes" id="UP000183015">
    <property type="component" value="Unassembled WGS sequence"/>
</dbReference>
<keyword evidence="2" id="KW-1133">Transmembrane helix</keyword>
<feature type="non-terminal residue" evidence="3">
    <location>
        <position position="244"/>
    </location>
</feature>
<name>A0A1H8A3A4_STRJI</name>
<keyword evidence="2" id="KW-0812">Transmembrane</keyword>
<keyword evidence="4" id="KW-1185">Reference proteome</keyword>
<accession>A0A1H8A3A4</accession>
<evidence type="ECO:0000256" key="2">
    <source>
        <dbReference type="SAM" id="Phobius"/>
    </source>
</evidence>
<dbReference type="RefSeq" id="WP_075004255.1">
    <property type="nucleotide sequence ID" value="NZ_FOAZ01000039.1"/>
</dbReference>
<gene>
    <name evidence="3" type="ORF">SAMN05414137_13952</name>
</gene>
<dbReference type="OrthoDB" id="4326709at2"/>
<feature type="region of interest" description="Disordered" evidence="1">
    <location>
        <begin position="72"/>
        <end position="100"/>
    </location>
</feature>
<protein>
    <submittedName>
        <fullName evidence="3">Uncharacterized protein</fullName>
    </submittedName>
</protein>
<evidence type="ECO:0000313" key="3">
    <source>
        <dbReference type="EMBL" id="SEM64027.1"/>
    </source>
</evidence>